<dbReference type="GO" id="GO:0005524">
    <property type="term" value="F:ATP binding"/>
    <property type="evidence" value="ECO:0007669"/>
    <property type="project" value="UniProtKB-KW"/>
</dbReference>
<keyword evidence="8" id="KW-1278">Translocase</keyword>
<evidence type="ECO:0000256" key="4">
    <source>
        <dbReference type="ARBA" id="ARBA00022475"/>
    </source>
</evidence>
<dbReference type="InterPro" id="IPR003593">
    <property type="entry name" value="AAA+_ATPase"/>
</dbReference>
<sequence>MAKPLVIFDQLRIDVRVTRSRRLRIVDSATFNIEKGQLLGLIGESGSGKTMLCRSLVGTLRRRGAYIESGKLEFDGIDLVSANESQWRAIRGKKVGYIPQSALAGPNPVITIGAQLAEAIRQGGNFTDQQIKNRSIELLELVQIRRPEIVLQQFSYQLSGGMKQRVMIACAIAQEPQLIVADEPTTGLDVTVQAEIMELLRKNSTDFKYSNHPSVS</sequence>
<dbReference type="SUPFAM" id="SSF52540">
    <property type="entry name" value="P-loop containing nucleoside triphosphate hydrolases"/>
    <property type="match status" value="1"/>
</dbReference>
<feature type="domain" description="ABC transporter" evidence="10">
    <location>
        <begin position="11"/>
        <end position="215"/>
    </location>
</feature>
<name>A0A0R2P8L6_9ACTN</name>
<comment type="similarity">
    <text evidence="2">Belongs to the ABC transporter superfamily.</text>
</comment>
<proteinExistence type="inferred from homology"/>
<comment type="subcellular location">
    <subcellularLocation>
        <location evidence="1">Cell membrane</location>
        <topology evidence="1">Peripheral membrane protein</topology>
    </subcellularLocation>
</comment>
<dbReference type="AlphaFoldDB" id="A0A0R2P8L6"/>
<dbReference type="Gene3D" id="3.40.50.300">
    <property type="entry name" value="P-loop containing nucleotide triphosphate hydrolases"/>
    <property type="match status" value="1"/>
</dbReference>
<keyword evidence="7" id="KW-0067">ATP-binding</keyword>
<keyword evidence="3" id="KW-0813">Transport</keyword>
<dbReference type="InterPro" id="IPR027417">
    <property type="entry name" value="P-loop_NTPase"/>
</dbReference>
<evidence type="ECO:0000256" key="9">
    <source>
        <dbReference type="ARBA" id="ARBA00023136"/>
    </source>
</evidence>
<dbReference type="SMART" id="SM00382">
    <property type="entry name" value="AAA"/>
    <property type="match status" value="1"/>
</dbReference>
<comment type="caution">
    <text evidence="11">The sequence shown here is derived from an EMBL/GenBank/DDBJ whole genome shotgun (WGS) entry which is preliminary data.</text>
</comment>
<dbReference type="InterPro" id="IPR017871">
    <property type="entry name" value="ABC_transporter-like_CS"/>
</dbReference>
<reference evidence="11 12" key="1">
    <citation type="submission" date="2015-10" db="EMBL/GenBank/DDBJ databases">
        <title>Metagenome-Assembled Genomes uncover a global brackish microbiome.</title>
        <authorList>
            <person name="Hugerth L.W."/>
            <person name="Larsson J."/>
            <person name="Alneberg J."/>
            <person name="Lindh M.V."/>
            <person name="Legrand C."/>
            <person name="Pinhassi J."/>
            <person name="Andersson A.F."/>
        </authorList>
    </citation>
    <scope>NUCLEOTIDE SEQUENCE [LARGE SCALE GENOMIC DNA]</scope>
    <source>
        <strain evidence="11">BACL2 MAG-121001-bin67</strain>
    </source>
</reference>
<gene>
    <name evidence="11" type="ORF">ABR64_01895</name>
</gene>
<evidence type="ECO:0000313" key="11">
    <source>
        <dbReference type="EMBL" id="KRO32429.1"/>
    </source>
</evidence>
<evidence type="ECO:0000256" key="1">
    <source>
        <dbReference type="ARBA" id="ARBA00004202"/>
    </source>
</evidence>
<keyword evidence="4" id="KW-1003">Cell membrane</keyword>
<dbReference type="GO" id="GO:0005886">
    <property type="term" value="C:plasma membrane"/>
    <property type="evidence" value="ECO:0007669"/>
    <property type="project" value="UniProtKB-SubCell"/>
</dbReference>
<keyword evidence="6" id="KW-0547">Nucleotide-binding</keyword>
<dbReference type="EMBL" id="LIAW01000105">
    <property type="protein sequence ID" value="KRO32429.1"/>
    <property type="molecule type" value="Genomic_DNA"/>
</dbReference>
<evidence type="ECO:0000256" key="8">
    <source>
        <dbReference type="ARBA" id="ARBA00022967"/>
    </source>
</evidence>
<dbReference type="InterPro" id="IPR003439">
    <property type="entry name" value="ABC_transporter-like_ATP-bd"/>
</dbReference>
<dbReference type="PROSITE" id="PS50893">
    <property type="entry name" value="ABC_TRANSPORTER_2"/>
    <property type="match status" value="1"/>
</dbReference>
<dbReference type="PROSITE" id="PS00211">
    <property type="entry name" value="ABC_TRANSPORTER_1"/>
    <property type="match status" value="1"/>
</dbReference>
<evidence type="ECO:0000256" key="2">
    <source>
        <dbReference type="ARBA" id="ARBA00005417"/>
    </source>
</evidence>
<dbReference type="Pfam" id="PF00005">
    <property type="entry name" value="ABC_tran"/>
    <property type="match status" value="1"/>
</dbReference>
<evidence type="ECO:0000256" key="7">
    <source>
        <dbReference type="ARBA" id="ARBA00022840"/>
    </source>
</evidence>
<evidence type="ECO:0000256" key="5">
    <source>
        <dbReference type="ARBA" id="ARBA00022519"/>
    </source>
</evidence>
<evidence type="ECO:0000259" key="10">
    <source>
        <dbReference type="PROSITE" id="PS50893"/>
    </source>
</evidence>
<evidence type="ECO:0000256" key="3">
    <source>
        <dbReference type="ARBA" id="ARBA00022448"/>
    </source>
</evidence>
<protein>
    <recommendedName>
        <fullName evidence="10">ABC transporter domain-containing protein</fullName>
    </recommendedName>
</protein>
<dbReference type="InterPro" id="IPR050388">
    <property type="entry name" value="ABC_Ni/Peptide_Import"/>
</dbReference>
<dbReference type="PANTHER" id="PTHR43297">
    <property type="entry name" value="OLIGOPEPTIDE TRANSPORT ATP-BINDING PROTEIN APPD"/>
    <property type="match status" value="1"/>
</dbReference>
<keyword evidence="5" id="KW-0997">Cell inner membrane</keyword>
<dbReference type="PANTHER" id="PTHR43297:SF14">
    <property type="entry name" value="ATPASE AAA-TYPE CORE DOMAIN-CONTAINING PROTEIN"/>
    <property type="match status" value="1"/>
</dbReference>
<evidence type="ECO:0000256" key="6">
    <source>
        <dbReference type="ARBA" id="ARBA00022741"/>
    </source>
</evidence>
<accession>A0A0R2P8L6</accession>
<dbReference type="Proteomes" id="UP000053349">
    <property type="component" value="Unassembled WGS sequence"/>
</dbReference>
<dbReference type="GO" id="GO:0016887">
    <property type="term" value="F:ATP hydrolysis activity"/>
    <property type="evidence" value="ECO:0007669"/>
    <property type="project" value="InterPro"/>
</dbReference>
<evidence type="ECO:0000313" key="12">
    <source>
        <dbReference type="Proteomes" id="UP000053349"/>
    </source>
</evidence>
<keyword evidence="9" id="KW-0472">Membrane</keyword>
<organism evidence="11 12">
    <name type="scientific">Actinobacteria bacterium BACL2 MAG-121001-bin67</name>
    <dbReference type="NCBI Taxonomy" id="1655572"/>
    <lineage>
        <taxon>Bacteria</taxon>
        <taxon>Bacillati</taxon>
        <taxon>Actinomycetota</taxon>
        <taxon>Actinomycetes</taxon>
        <taxon>Actinomycetes incertae sedis</taxon>
        <taxon>ac1 cluster</taxon>
    </lineage>
</organism>